<comment type="caution">
    <text evidence="2">The sequence shown here is derived from an EMBL/GenBank/DDBJ whole genome shotgun (WGS) entry which is preliminary data.</text>
</comment>
<dbReference type="PANTHER" id="PTHR33070:SF129">
    <property type="entry name" value="DUF241 DOMAIN PROTEIN"/>
    <property type="match status" value="1"/>
</dbReference>
<gene>
    <name evidence="2" type="ORF">QN277_016125</name>
</gene>
<dbReference type="GO" id="GO:0048364">
    <property type="term" value="P:root development"/>
    <property type="evidence" value="ECO:0007669"/>
    <property type="project" value="InterPro"/>
</dbReference>
<dbReference type="AlphaFoldDB" id="A0AAE1MVZ4"/>
<proteinExistence type="predicted"/>
<feature type="region of interest" description="Disordered" evidence="1">
    <location>
        <begin position="1"/>
        <end position="24"/>
    </location>
</feature>
<accession>A0AAE1MVZ4</accession>
<reference evidence="2" key="1">
    <citation type="submission" date="2023-10" db="EMBL/GenBank/DDBJ databases">
        <title>Chromosome-level genome of the transformable northern wattle, Acacia crassicarpa.</title>
        <authorList>
            <person name="Massaro I."/>
            <person name="Sinha N.R."/>
            <person name="Poethig S."/>
            <person name="Leichty A.R."/>
        </authorList>
    </citation>
    <scope>NUCLEOTIDE SEQUENCE</scope>
    <source>
        <strain evidence="2">Acra3RX</strain>
        <tissue evidence="2">Leaf</tissue>
    </source>
</reference>
<evidence type="ECO:0000313" key="3">
    <source>
        <dbReference type="Proteomes" id="UP001293593"/>
    </source>
</evidence>
<name>A0AAE1MVZ4_9FABA</name>
<dbReference type="GO" id="GO:0048367">
    <property type="term" value="P:shoot system development"/>
    <property type="evidence" value="ECO:0007669"/>
    <property type="project" value="InterPro"/>
</dbReference>
<dbReference type="InterPro" id="IPR004320">
    <property type="entry name" value="BPS1_pln"/>
</dbReference>
<feature type="compositionally biased region" description="Polar residues" evidence="1">
    <location>
        <begin position="1"/>
        <end position="20"/>
    </location>
</feature>
<evidence type="ECO:0000313" key="2">
    <source>
        <dbReference type="EMBL" id="KAK4278258.1"/>
    </source>
</evidence>
<dbReference type="PANTHER" id="PTHR33070">
    <property type="entry name" value="OS06G0725500 PROTEIN"/>
    <property type="match status" value="1"/>
</dbReference>
<dbReference type="Proteomes" id="UP001293593">
    <property type="component" value="Unassembled WGS sequence"/>
</dbReference>
<dbReference type="EMBL" id="JAWXYG010000003">
    <property type="protein sequence ID" value="KAK4278258.1"/>
    <property type="molecule type" value="Genomic_DNA"/>
</dbReference>
<organism evidence="2 3">
    <name type="scientific">Acacia crassicarpa</name>
    <name type="common">northern wattle</name>
    <dbReference type="NCBI Taxonomy" id="499986"/>
    <lineage>
        <taxon>Eukaryota</taxon>
        <taxon>Viridiplantae</taxon>
        <taxon>Streptophyta</taxon>
        <taxon>Embryophyta</taxon>
        <taxon>Tracheophyta</taxon>
        <taxon>Spermatophyta</taxon>
        <taxon>Magnoliopsida</taxon>
        <taxon>eudicotyledons</taxon>
        <taxon>Gunneridae</taxon>
        <taxon>Pentapetalae</taxon>
        <taxon>rosids</taxon>
        <taxon>fabids</taxon>
        <taxon>Fabales</taxon>
        <taxon>Fabaceae</taxon>
        <taxon>Caesalpinioideae</taxon>
        <taxon>mimosoid clade</taxon>
        <taxon>Acacieae</taxon>
        <taxon>Acacia</taxon>
    </lineage>
</organism>
<evidence type="ECO:0000256" key="1">
    <source>
        <dbReference type="SAM" id="MobiDB-lite"/>
    </source>
</evidence>
<keyword evidence="3" id="KW-1185">Reference proteome</keyword>
<dbReference type="Pfam" id="PF03087">
    <property type="entry name" value="BPS1"/>
    <property type="match status" value="1"/>
</dbReference>
<sequence>MAAIKSNSKVSQHVRSNSFPTAPHPIVSQFEEHLNRLKSSDSASSSSSSSLSHKLSGLQDLKDSCDRLLQLSTSQQVLAKDCTKKWVDELLDGSLWLLDICTTAKDCLAQSKESVYEVRSALRRRGAEAAIFTAGAANYLASRKNVKKAIQNALRDIKGIRNDLIVSSAARENDMLSMMKEAESVTVSTLESLLCFMSDPKGRSKQSRWSAISKLMQPKKVAGDSHEMVTNEFEKVDSTLKSLISQQKHASTDNLQGDLESLEMCIEDLKIGVASLSRKLIRNRVSLLNIFNY</sequence>
<protein>
    <submittedName>
        <fullName evidence="2">Uncharacterized protein</fullName>
    </submittedName>
</protein>